<comment type="caution">
    <text evidence="9">The sequence shown here is derived from an EMBL/GenBank/DDBJ whole genome shotgun (WGS) entry which is preliminary data.</text>
</comment>
<dbReference type="GO" id="GO:0006355">
    <property type="term" value="P:regulation of DNA-templated transcription"/>
    <property type="evidence" value="ECO:0007669"/>
    <property type="project" value="InterPro"/>
</dbReference>
<dbReference type="Pfam" id="PF25601">
    <property type="entry name" value="AAA_lid_14"/>
    <property type="match status" value="1"/>
</dbReference>
<evidence type="ECO:0000256" key="5">
    <source>
        <dbReference type="ARBA" id="ARBA00023163"/>
    </source>
</evidence>
<dbReference type="Pfam" id="PF00158">
    <property type="entry name" value="Sigma54_activat"/>
    <property type="match status" value="1"/>
</dbReference>
<name>A0AAP2DFL1_9BACT</name>
<evidence type="ECO:0000256" key="4">
    <source>
        <dbReference type="ARBA" id="ARBA00023125"/>
    </source>
</evidence>
<reference evidence="9 10" key="1">
    <citation type="submission" date="2021-05" db="EMBL/GenBank/DDBJ databases">
        <title>A Polyphasic approach of four new species of the genus Ohtaekwangia: Ohtaekwangia histidinii sp. nov., Ohtaekwangia cretensis sp. nov., Ohtaekwangia indiensis sp. nov., Ohtaekwangia reichenbachii sp. nov. from diverse environment.</title>
        <authorList>
            <person name="Octaviana S."/>
        </authorList>
    </citation>
    <scope>NUCLEOTIDE SEQUENCE [LARGE SCALE GENOMIC DNA]</scope>
    <source>
        <strain evidence="9 10">PWU4</strain>
    </source>
</reference>
<dbReference type="SMART" id="SM00382">
    <property type="entry name" value="AAA"/>
    <property type="match status" value="1"/>
</dbReference>
<accession>A0AAP2DFL1</accession>
<keyword evidence="2" id="KW-0067">ATP-binding</keyword>
<evidence type="ECO:0000256" key="1">
    <source>
        <dbReference type="ARBA" id="ARBA00022741"/>
    </source>
</evidence>
<dbReference type="Gene3D" id="1.10.8.60">
    <property type="match status" value="1"/>
</dbReference>
<dbReference type="EMBL" id="JAHESF010000002">
    <property type="protein sequence ID" value="MBT1695583.1"/>
    <property type="molecule type" value="Genomic_DNA"/>
</dbReference>
<evidence type="ECO:0000256" key="3">
    <source>
        <dbReference type="ARBA" id="ARBA00023015"/>
    </source>
</evidence>
<dbReference type="Pfam" id="PF00072">
    <property type="entry name" value="Response_reg"/>
    <property type="match status" value="1"/>
</dbReference>
<dbReference type="Pfam" id="PF02954">
    <property type="entry name" value="HTH_8"/>
    <property type="match status" value="1"/>
</dbReference>
<dbReference type="PROSITE" id="PS50045">
    <property type="entry name" value="SIGMA54_INTERACT_4"/>
    <property type="match status" value="1"/>
</dbReference>
<gene>
    <name evidence="9" type="ORF">KK083_01765</name>
</gene>
<dbReference type="InterPro" id="IPR025943">
    <property type="entry name" value="Sigma_54_int_dom_ATP-bd_2"/>
</dbReference>
<dbReference type="Gene3D" id="3.40.50.300">
    <property type="entry name" value="P-loop containing nucleotide triphosphate hydrolases"/>
    <property type="match status" value="1"/>
</dbReference>
<dbReference type="PROSITE" id="PS00688">
    <property type="entry name" value="SIGMA54_INTERACT_3"/>
    <property type="match status" value="1"/>
</dbReference>
<evidence type="ECO:0000259" key="7">
    <source>
        <dbReference type="PROSITE" id="PS50045"/>
    </source>
</evidence>
<dbReference type="PROSITE" id="PS00676">
    <property type="entry name" value="SIGMA54_INTERACT_2"/>
    <property type="match status" value="1"/>
</dbReference>
<evidence type="ECO:0000313" key="10">
    <source>
        <dbReference type="Proteomes" id="UP001319200"/>
    </source>
</evidence>
<evidence type="ECO:0000259" key="8">
    <source>
        <dbReference type="PROSITE" id="PS50110"/>
    </source>
</evidence>
<protein>
    <submittedName>
        <fullName evidence="9">Sigma-54 dependent transcriptional regulator</fullName>
    </submittedName>
</protein>
<dbReference type="InterPro" id="IPR001789">
    <property type="entry name" value="Sig_transdc_resp-reg_receiver"/>
</dbReference>
<dbReference type="Proteomes" id="UP001319200">
    <property type="component" value="Unassembled WGS sequence"/>
</dbReference>
<dbReference type="RefSeq" id="WP_254160050.1">
    <property type="nucleotide sequence ID" value="NZ_JAHESF010000002.1"/>
</dbReference>
<dbReference type="Gene3D" id="1.10.10.60">
    <property type="entry name" value="Homeodomain-like"/>
    <property type="match status" value="1"/>
</dbReference>
<feature type="domain" description="Sigma-54 factor interaction" evidence="7">
    <location>
        <begin position="145"/>
        <end position="374"/>
    </location>
</feature>
<dbReference type="AlphaFoldDB" id="A0AAP2DFL1"/>
<dbReference type="InterPro" id="IPR011006">
    <property type="entry name" value="CheY-like_superfamily"/>
</dbReference>
<dbReference type="SUPFAM" id="SSF52172">
    <property type="entry name" value="CheY-like"/>
    <property type="match status" value="1"/>
</dbReference>
<keyword evidence="10" id="KW-1185">Reference proteome</keyword>
<dbReference type="PANTHER" id="PTHR32071">
    <property type="entry name" value="TRANSCRIPTIONAL REGULATORY PROTEIN"/>
    <property type="match status" value="1"/>
</dbReference>
<dbReference type="GO" id="GO:0005524">
    <property type="term" value="F:ATP binding"/>
    <property type="evidence" value="ECO:0007669"/>
    <property type="project" value="UniProtKB-KW"/>
</dbReference>
<dbReference type="InterPro" id="IPR009057">
    <property type="entry name" value="Homeodomain-like_sf"/>
</dbReference>
<dbReference type="InterPro" id="IPR003593">
    <property type="entry name" value="AAA+_ATPase"/>
</dbReference>
<dbReference type="InterPro" id="IPR002078">
    <property type="entry name" value="Sigma_54_int"/>
</dbReference>
<keyword evidence="6" id="KW-0597">Phosphoprotein</keyword>
<dbReference type="InterPro" id="IPR025944">
    <property type="entry name" value="Sigma_54_int_dom_CS"/>
</dbReference>
<dbReference type="SUPFAM" id="SSF46689">
    <property type="entry name" value="Homeodomain-like"/>
    <property type="match status" value="1"/>
</dbReference>
<evidence type="ECO:0000313" key="9">
    <source>
        <dbReference type="EMBL" id="MBT1695583.1"/>
    </source>
</evidence>
<dbReference type="Gene3D" id="3.40.50.2300">
    <property type="match status" value="1"/>
</dbReference>
<feature type="modified residue" description="4-aspartylphosphate" evidence="6">
    <location>
        <position position="59"/>
    </location>
</feature>
<sequence length="443" mass="49080">MKKKTPVNASVLVVDDSIETVELIRRNLVSAGYQVYTAHAVQSAIAMLESIRVDLVITDLKMPDGNGVQLVQHVSENFKGVGILVITAFPSIEGAVQSIKVGAEEYVVKPFTDQELFSAVERVLSKTRQFKRAEPGRLVPQNFGIIGESEEMLKVFKTIAKVKSTTATVLITGESGTGKELVARALHYGGHASNAPFVPVNCAGIPDSLLESELFGYMKGAFTGATETRAGFFQTADGGTIFLDEISNTSLAMQAKLLRVLQEKEFYMIGSKKPHKVNVRVIAATNVDLMQLVKKGLFREDLYYRLNIISIELPPLRERGNDILLLISFFLTRYTRELGKDMIHVTSKATQAMKAYSWPGNVRELQNLIHRLVILADDNSIDAPDLPESFRYSALRSKGLDRTLEEVEREYITNVLAASANNLSQAARVLGIDRKTLREKMKK</sequence>
<organism evidence="9 10">
    <name type="scientific">Chryseosolibacter histidini</name>
    <dbReference type="NCBI Taxonomy" id="2782349"/>
    <lineage>
        <taxon>Bacteria</taxon>
        <taxon>Pseudomonadati</taxon>
        <taxon>Bacteroidota</taxon>
        <taxon>Cytophagia</taxon>
        <taxon>Cytophagales</taxon>
        <taxon>Chryseotaleaceae</taxon>
        <taxon>Chryseosolibacter</taxon>
    </lineage>
</organism>
<dbReference type="GO" id="GO:0043565">
    <property type="term" value="F:sequence-specific DNA binding"/>
    <property type="evidence" value="ECO:0007669"/>
    <property type="project" value="InterPro"/>
</dbReference>
<keyword evidence="4" id="KW-0238">DNA-binding</keyword>
<dbReference type="InterPro" id="IPR058031">
    <property type="entry name" value="AAA_lid_NorR"/>
</dbReference>
<dbReference type="FunFam" id="3.40.50.300:FF:000006">
    <property type="entry name" value="DNA-binding transcriptional regulator NtrC"/>
    <property type="match status" value="1"/>
</dbReference>
<evidence type="ECO:0000256" key="6">
    <source>
        <dbReference type="PROSITE-ProRule" id="PRU00169"/>
    </source>
</evidence>
<dbReference type="PROSITE" id="PS50110">
    <property type="entry name" value="RESPONSE_REGULATORY"/>
    <property type="match status" value="1"/>
</dbReference>
<feature type="domain" description="Response regulatory" evidence="8">
    <location>
        <begin position="10"/>
        <end position="124"/>
    </location>
</feature>
<dbReference type="SMART" id="SM00448">
    <property type="entry name" value="REC"/>
    <property type="match status" value="1"/>
</dbReference>
<dbReference type="PROSITE" id="PS00675">
    <property type="entry name" value="SIGMA54_INTERACT_1"/>
    <property type="match status" value="1"/>
</dbReference>
<dbReference type="InterPro" id="IPR025662">
    <property type="entry name" value="Sigma_54_int_dom_ATP-bd_1"/>
</dbReference>
<keyword evidence="3" id="KW-0805">Transcription regulation</keyword>
<evidence type="ECO:0000256" key="2">
    <source>
        <dbReference type="ARBA" id="ARBA00022840"/>
    </source>
</evidence>
<keyword evidence="1" id="KW-0547">Nucleotide-binding</keyword>
<dbReference type="PANTHER" id="PTHR32071:SF117">
    <property type="entry name" value="PTS-DEPENDENT DIHYDROXYACETONE KINASE OPERON REGULATORY PROTEIN-RELATED"/>
    <property type="match status" value="1"/>
</dbReference>
<dbReference type="InterPro" id="IPR027417">
    <property type="entry name" value="P-loop_NTPase"/>
</dbReference>
<dbReference type="PRINTS" id="PR01590">
    <property type="entry name" value="HTHFIS"/>
</dbReference>
<keyword evidence="5" id="KW-0804">Transcription</keyword>
<dbReference type="InterPro" id="IPR002197">
    <property type="entry name" value="HTH_Fis"/>
</dbReference>
<dbReference type="SUPFAM" id="SSF52540">
    <property type="entry name" value="P-loop containing nucleoside triphosphate hydrolases"/>
    <property type="match status" value="1"/>
</dbReference>
<dbReference type="CDD" id="cd00009">
    <property type="entry name" value="AAA"/>
    <property type="match status" value="1"/>
</dbReference>
<dbReference type="CDD" id="cd00156">
    <property type="entry name" value="REC"/>
    <property type="match status" value="1"/>
</dbReference>
<dbReference type="GO" id="GO:0000160">
    <property type="term" value="P:phosphorelay signal transduction system"/>
    <property type="evidence" value="ECO:0007669"/>
    <property type="project" value="InterPro"/>
</dbReference>
<proteinExistence type="predicted"/>